<reference evidence="2 3" key="1">
    <citation type="submission" date="2023-07" db="EMBL/GenBank/DDBJ databases">
        <title>Sorghum-associated microbial communities from plants grown in Nebraska, USA.</title>
        <authorList>
            <person name="Schachtman D."/>
        </authorList>
    </citation>
    <scope>NUCLEOTIDE SEQUENCE [LARGE SCALE GENOMIC DNA]</scope>
    <source>
        <strain evidence="2 3">CC482</strain>
    </source>
</reference>
<evidence type="ECO:0000313" key="3">
    <source>
        <dbReference type="Proteomes" id="UP001229346"/>
    </source>
</evidence>
<accession>A0ABT9TYQ4</accession>
<keyword evidence="3" id="KW-1185">Reference proteome</keyword>
<protein>
    <recommendedName>
        <fullName evidence="4">PrcB C-terminal domain-containing protein</fullName>
    </recommendedName>
</protein>
<evidence type="ECO:0000256" key="1">
    <source>
        <dbReference type="SAM" id="SignalP"/>
    </source>
</evidence>
<feature type="chain" id="PRO_5047453756" description="PrcB C-terminal domain-containing protein" evidence="1">
    <location>
        <begin position="26"/>
        <end position="189"/>
    </location>
</feature>
<dbReference type="Proteomes" id="UP001229346">
    <property type="component" value="Unassembled WGS sequence"/>
</dbReference>
<dbReference type="EMBL" id="JAUSSU010000003">
    <property type="protein sequence ID" value="MDQ0112137.1"/>
    <property type="molecule type" value="Genomic_DNA"/>
</dbReference>
<dbReference type="RefSeq" id="WP_307202731.1">
    <property type="nucleotide sequence ID" value="NZ_JAUSSU010000003.1"/>
</dbReference>
<organism evidence="2 3">
    <name type="scientific">Paenibacillus harenae</name>
    <dbReference type="NCBI Taxonomy" id="306543"/>
    <lineage>
        <taxon>Bacteria</taxon>
        <taxon>Bacillati</taxon>
        <taxon>Bacillota</taxon>
        <taxon>Bacilli</taxon>
        <taxon>Bacillales</taxon>
        <taxon>Paenibacillaceae</taxon>
        <taxon>Paenibacillus</taxon>
    </lineage>
</organism>
<sequence length="189" mass="20960">MPKVRTTSMVILIMTAMIMAGCASNNTNKNETIVQTDEPKRAVEGTSIATRLVASEKVLPADFNEASFRREIVPHYEYMATKATDEAQYMKAWSYYGFKQQQPEVNVEQNDAYFIGVHESGTCPYELGEVSVRSEGTALVVMLAGQTGYCTADATPRTYVIELNKQQSKAIREVVIIESETETVVPLVS</sequence>
<feature type="signal peptide" evidence="1">
    <location>
        <begin position="1"/>
        <end position="25"/>
    </location>
</feature>
<evidence type="ECO:0008006" key="4">
    <source>
        <dbReference type="Google" id="ProtNLM"/>
    </source>
</evidence>
<comment type="caution">
    <text evidence="2">The sequence shown here is derived from an EMBL/GenBank/DDBJ whole genome shotgun (WGS) entry which is preliminary data.</text>
</comment>
<gene>
    <name evidence="2" type="ORF">J2T15_001572</name>
</gene>
<keyword evidence="1" id="KW-0732">Signal</keyword>
<proteinExistence type="predicted"/>
<evidence type="ECO:0000313" key="2">
    <source>
        <dbReference type="EMBL" id="MDQ0112137.1"/>
    </source>
</evidence>
<dbReference type="PROSITE" id="PS51257">
    <property type="entry name" value="PROKAR_LIPOPROTEIN"/>
    <property type="match status" value="1"/>
</dbReference>
<name>A0ABT9TYQ4_PAEHA</name>